<organism evidence="5">
    <name type="scientific">Coralloluteibacterium stylophorae</name>
    <dbReference type="NCBI Taxonomy" id="1776034"/>
    <lineage>
        <taxon>Bacteria</taxon>
        <taxon>Pseudomonadati</taxon>
        <taxon>Pseudomonadota</taxon>
        <taxon>Gammaproteobacteria</taxon>
        <taxon>Lysobacterales</taxon>
        <taxon>Lysobacteraceae</taxon>
        <taxon>Coralloluteibacterium</taxon>
    </lineage>
</organism>
<dbReference type="SMART" id="SM00052">
    <property type="entry name" value="EAL"/>
    <property type="match status" value="1"/>
</dbReference>
<keyword evidence="7" id="KW-1185">Reference proteome</keyword>
<reference evidence="5" key="2">
    <citation type="submission" date="2021-04" db="EMBL/GenBank/DDBJ databases">
        <authorList>
            <person name="Karlyshev A.V."/>
        </authorList>
    </citation>
    <scope>NUCLEOTIDE SEQUENCE</scope>
    <source>
        <strain evidence="5">LMG 29479</strain>
    </source>
</reference>
<dbReference type="PROSITE" id="PS50883">
    <property type="entry name" value="EAL"/>
    <property type="match status" value="1"/>
</dbReference>
<evidence type="ECO:0000313" key="5">
    <source>
        <dbReference type="EMBL" id="MBR0563762.1"/>
    </source>
</evidence>
<feature type="domain" description="GGDEF" evidence="4">
    <location>
        <begin position="299"/>
        <end position="432"/>
    </location>
</feature>
<dbReference type="EMBL" id="JAGQFT020000001">
    <property type="protein sequence ID" value="MBS7455664.1"/>
    <property type="molecule type" value="Genomic_DNA"/>
</dbReference>
<dbReference type="Pfam" id="PF00990">
    <property type="entry name" value="GGDEF"/>
    <property type="match status" value="1"/>
</dbReference>
<protein>
    <submittedName>
        <fullName evidence="5">EAL domain-containing protein</fullName>
    </submittedName>
</protein>
<dbReference type="CDD" id="cd01948">
    <property type="entry name" value="EAL"/>
    <property type="match status" value="1"/>
</dbReference>
<reference evidence="6 7" key="1">
    <citation type="journal article" date="2021" name="Microbiol. Resour. Announc.">
        <title>Draft Genome Sequence of Coralloluteibacterium stylophorae LMG 29479T.</title>
        <authorList>
            <person name="Karlyshev A.V."/>
            <person name="Kudryashova E.B."/>
            <person name="Ariskina E.V."/>
            <person name="Conroy A.P."/>
            <person name="Abidueva E.Y."/>
        </authorList>
    </citation>
    <scope>NUCLEOTIDE SEQUENCE [LARGE SCALE GENOMIC DNA]</scope>
    <source>
        <strain evidence="6 7">LMG 29479</strain>
    </source>
</reference>
<dbReference type="Gene3D" id="3.20.20.450">
    <property type="entry name" value="EAL domain"/>
    <property type="match status" value="1"/>
</dbReference>
<dbReference type="PROSITE" id="PS50110">
    <property type="entry name" value="RESPONSE_REGULATORY"/>
    <property type="match status" value="1"/>
</dbReference>
<comment type="caution">
    <text evidence="5">The sequence shown here is derived from an EMBL/GenBank/DDBJ whole genome shotgun (WGS) entry which is preliminary data.</text>
</comment>
<dbReference type="Proteomes" id="UP000675747">
    <property type="component" value="Unassembled WGS sequence"/>
</dbReference>
<dbReference type="SMART" id="SM00267">
    <property type="entry name" value="GGDEF"/>
    <property type="match status" value="1"/>
</dbReference>
<accession>A0A8J7VVI3</accession>
<feature type="domain" description="Response regulatory" evidence="2">
    <location>
        <begin position="9"/>
        <end position="125"/>
    </location>
</feature>
<evidence type="ECO:0000259" key="4">
    <source>
        <dbReference type="PROSITE" id="PS50887"/>
    </source>
</evidence>
<dbReference type="RefSeq" id="WP_211927657.1">
    <property type="nucleotide sequence ID" value="NZ_JAGQFT020000001.1"/>
</dbReference>
<dbReference type="NCBIfam" id="TIGR00229">
    <property type="entry name" value="sensory_box"/>
    <property type="match status" value="1"/>
</dbReference>
<dbReference type="InterPro" id="IPR000014">
    <property type="entry name" value="PAS"/>
</dbReference>
<dbReference type="PANTHER" id="PTHR33121:SF79">
    <property type="entry name" value="CYCLIC DI-GMP PHOSPHODIESTERASE PDED-RELATED"/>
    <property type="match status" value="1"/>
</dbReference>
<dbReference type="SUPFAM" id="SSF55785">
    <property type="entry name" value="PYP-like sensor domain (PAS domain)"/>
    <property type="match status" value="1"/>
</dbReference>
<dbReference type="AlphaFoldDB" id="A0A8J7VVI3"/>
<evidence type="ECO:0000256" key="1">
    <source>
        <dbReference type="PROSITE-ProRule" id="PRU00169"/>
    </source>
</evidence>
<dbReference type="Pfam" id="PF00563">
    <property type="entry name" value="EAL"/>
    <property type="match status" value="1"/>
</dbReference>
<dbReference type="Gene3D" id="3.40.50.2300">
    <property type="match status" value="1"/>
</dbReference>
<gene>
    <name evidence="6" type="ORF">KB893_000750</name>
    <name evidence="5" type="ORF">KB893_14760</name>
</gene>
<dbReference type="InterPro" id="IPR011006">
    <property type="entry name" value="CheY-like_superfamily"/>
</dbReference>
<evidence type="ECO:0000259" key="2">
    <source>
        <dbReference type="PROSITE" id="PS50110"/>
    </source>
</evidence>
<dbReference type="InterPro" id="IPR029787">
    <property type="entry name" value="Nucleotide_cyclase"/>
</dbReference>
<dbReference type="PROSITE" id="PS50887">
    <property type="entry name" value="GGDEF"/>
    <property type="match status" value="1"/>
</dbReference>
<dbReference type="InterPro" id="IPR001633">
    <property type="entry name" value="EAL_dom"/>
</dbReference>
<dbReference type="EMBL" id="JAGQFT010000174">
    <property type="protein sequence ID" value="MBR0563762.1"/>
    <property type="molecule type" value="Genomic_DNA"/>
</dbReference>
<dbReference type="InterPro" id="IPR000160">
    <property type="entry name" value="GGDEF_dom"/>
</dbReference>
<name>A0A8J7VVI3_9GAMM</name>
<dbReference type="SUPFAM" id="SSF55073">
    <property type="entry name" value="Nucleotide cyclase"/>
    <property type="match status" value="1"/>
</dbReference>
<dbReference type="PANTHER" id="PTHR33121">
    <property type="entry name" value="CYCLIC DI-GMP PHOSPHODIESTERASE PDEF"/>
    <property type="match status" value="1"/>
</dbReference>
<dbReference type="GO" id="GO:0000160">
    <property type="term" value="P:phosphorelay signal transduction system"/>
    <property type="evidence" value="ECO:0007669"/>
    <property type="project" value="InterPro"/>
</dbReference>
<dbReference type="InterPro" id="IPR050706">
    <property type="entry name" value="Cyclic-di-GMP_PDE-like"/>
</dbReference>
<dbReference type="Gene3D" id="3.30.70.270">
    <property type="match status" value="1"/>
</dbReference>
<evidence type="ECO:0000313" key="7">
    <source>
        <dbReference type="Proteomes" id="UP000675747"/>
    </source>
</evidence>
<evidence type="ECO:0000259" key="3">
    <source>
        <dbReference type="PROSITE" id="PS50883"/>
    </source>
</evidence>
<dbReference type="Gene3D" id="3.30.450.20">
    <property type="entry name" value="PAS domain"/>
    <property type="match status" value="1"/>
</dbReference>
<dbReference type="InterPro" id="IPR035965">
    <property type="entry name" value="PAS-like_dom_sf"/>
</dbReference>
<feature type="domain" description="EAL" evidence="3">
    <location>
        <begin position="443"/>
        <end position="691"/>
    </location>
</feature>
<dbReference type="NCBIfam" id="TIGR00254">
    <property type="entry name" value="GGDEF"/>
    <property type="match status" value="1"/>
</dbReference>
<dbReference type="SUPFAM" id="SSF52172">
    <property type="entry name" value="CheY-like"/>
    <property type="match status" value="1"/>
</dbReference>
<dbReference type="SUPFAM" id="SSF141868">
    <property type="entry name" value="EAL domain-like"/>
    <property type="match status" value="1"/>
</dbReference>
<dbReference type="Pfam" id="PF13426">
    <property type="entry name" value="PAS_9"/>
    <property type="match status" value="1"/>
</dbReference>
<dbReference type="InterPro" id="IPR035919">
    <property type="entry name" value="EAL_sf"/>
</dbReference>
<proteinExistence type="predicted"/>
<dbReference type="CDD" id="cd01949">
    <property type="entry name" value="GGDEF"/>
    <property type="match status" value="1"/>
</dbReference>
<dbReference type="GO" id="GO:0071111">
    <property type="term" value="F:cyclic-guanylate-specific phosphodiesterase activity"/>
    <property type="evidence" value="ECO:0007669"/>
    <property type="project" value="InterPro"/>
</dbReference>
<evidence type="ECO:0000313" key="6">
    <source>
        <dbReference type="EMBL" id="MBS7455664.1"/>
    </source>
</evidence>
<dbReference type="CDD" id="cd00130">
    <property type="entry name" value="PAS"/>
    <property type="match status" value="1"/>
</dbReference>
<sequence length="691" mass="75838">MPQSDTVIRLLLVEDRLDDAERFISLLRNGGMAIRPLRAESSDELARLLLEHPVDLVLAAWAGTQIPFPLLMQVTDASGKDLPVIAGMESLDENAVLEALSLGARDVALRGRPEHLRAVVRRAFEGLARRRDLRRLAIALRESERRCDALIASSRDPIAYVHEGMHIRANDAYLEMFGYADFDEVEGLPLLDMVAPSHAGEFKQLLRGLSRGEPPPRSLELAAQRADGSSFDAVMEFAQATYEGESCLQIVFRQQAVDADVARELDALRQRDQVTGLYNRAHFLALLEDSVAAAAGGRGDQALLLIEPDHYSNVLADIGLAHADALLGALAERLRGALDGHSHAARFSDHGFAVLCTECDHRRSAEVAEQLRRAFDGHIVEADDRSLSLTVSIGGVQIGEKIATVQQVLSRATQSLQSAMQVGGNRAEIYDPGAVDRAEEERVLGWVERIRRALDNEGFVLHYQPIISLQGEPGEQYEVLIRLRGSEGEVVLPGAFFDIAEEHGLLDDLDRWVISHAIAACAEARTRRHSPTLFVKITQASLTRGTLQDFVASQLSKYGVDGAQLVFEIAEAKAFTALRATQEFQTAVAALGCRLALEQFGSGLNPFHLLTNLDPAFLKIDRALMQDLPRNAESQQRLRTLAEQAREHDKKVMAEFVQDAASMSVLFAAGVDYVEGHFLAAAGPLMNYDFG</sequence>
<dbReference type="InterPro" id="IPR001789">
    <property type="entry name" value="Sig_transdc_resp-reg_receiver"/>
</dbReference>
<dbReference type="InterPro" id="IPR043128">
    <property type="entry name" value="Rev_trsase/Diguanyl_cyclase"/>
</dbReference>
<comment type="caution">
    <text evidence="1">Lacks conserved residue(s) required for the propagation of feature annotation.</text>
</comment>